<dbReference type="PANTHER" id="PTHR12419">
    <property type="entry name" value="OTU DOMAIN CONTAINING PROTEIN"/>
    <property type="match status" value="1"/>
</dbReference>
<dbReference type="Proteomes" id="UP000515121">
    <property type="component" value="Unplaced"/>
</dbReference>
<evidence type="ECO:0000256" key="3">
    <source>
        <dbReference type="ARBA" id="ARBA00012759"/>
    </source>
</evidence>
<dbReference type="PANTHER" id="PTHR12419:SF4">
    <property type="entry name" value="OTU DOMAIN-CONTAINING PROTEIN 5"/>
    <property type="match status" value="1"/>
</dbReference>
<name>A0A6P5XIN7_DURZI</name>
<evidence type="ECO:0000313" key="9">
    <source>
        <dbReference type="RefSeq" id="XP_022728068.1"/>
    </source>
</evidence>
<dbReference type="KEGG" id="dzi:111283733"/>
<organism evidence="8 9">
    <name type="scientific">Durio zibethinus</name>
    <name type="common">Durian</name>
    <dbReference type="NCBI Taxonomy" id="66656"/>
    <lineage>
        <taxon>Eukaryota</taxon>
        <taxon>Viridiplantae</taxon>
        <taxon>Streptophyta</taxon>
        <taxon>Embryophyta</taxon>
        <taxon>Tracheophyta</taxon>
        <taxon>Spermatophyta</taxon>
        <taxon>Magnoliopsida</taxon>
        <taxon>eudicotyledons</taxon>
        <taxon>Gunneridae</taxon>
        <taxon>Pentapetalae</taxon>
        <taxon>rosids</taxon>
        <taxon>malvids</taxon>
        <taxon>Malvales</taxon>
        <taxon>Malvaceae</taxon>
        <taxon>Helicteroideae</taxon>
        <taxon>Durio</taxon>
    </lineage>
</organism>
<dbReference type="GO" id="GO:0004843">
    <property type="term" value="F:cysteine-type deubiquitinase activity"/>
    <property type="evidence" value="ECO:0007669"/>
    <property type="project" value="UniProtKB-EC"/>
</dbReference>
<dbReference type="EC" id="3.4.19.12" evidence="3"/>
<keyword evidence="5" id="KW-0833">Ubl conjugation pathway</keyword>
<evidence type="ECO:0000256" key="6">
    <source>
        <dbReference type="ARBA" id="ARBA00022801"/>
    </source>
</evidence>
<dbReference type="Pfam" id="PF02338">
    <property type="entry name" value="OTU"/>
    <property type="match status" value="1"/>
</dbReference>
<feature type="domain" description="OTU" evidence="7">
    <location>
        <begin position="1"/>
        <end position="105"/>
    </location>
</feature>
<keyword evidence="4" id="KW-0645">Protease</keyword>
<dbReference type="AlphaFoldDB" id="A0A6P5XIN7"/>
<evidence type="ECO:0000259" key="7">
    <source>
        <dbReference type="PROSITE" id="PS50802"/>
    </source>
</evidence>
<evidence type="ECO:0000256" key="4">
    <source>
        <dbReference type="ARBA" id="ARBA00022670"/>
    </source>
</evidence>
<dbReference type="GeneID" id="111283733"/>
<evidence type="ECO:0000256" key="2">
    <source>
        <dbReference type="ARBA" id="ARBA00010407"/>
    </source>
</evidence>
<keyword evidence="6" id="KW-0378">Hydrolase</keyword>
<dbReference type="PROSITE" id="PS50802">
    <property type="entry name" value="OTU"/>
    <property type="match status" value="1"/>
</dbReference>
<protein>
    <recommendedName>
        <fullName evidence="3">ubiquitinyl hydrolase 1</fullName>
        <ecNumber evidence="3">3.4.19.12</ecNumber>
    </recommendedName>
</protein>
<sequence>MMLMLENNNLRRRISTFGDLERERDHISQFITEGFTSYYDRKRRDKVYGNNVEIQALLEMYKRPIHVYSYSIEPINIFHGSYNIDPLPIRLSYHHGNHYNSLVDLRRLTIGAGRGFSCL</sequence>
<reference evidence="9" key="1">
    <citation type="submission" date="2025-08" db="UniProtKB">
        <authorList>
            <consortium name="RefSeq"/>
        </authorList>
    </citation>
    <scope>IDENTIFICATION</scope>
    <source>
        <tissue evidence="9">Fruit stalk</tissue>
    </source>
</reference>
<dbReference type="GO" id="GO:0061578">
    <property type="term" value="F:K63-linked deubiquitinase activity"/>
    <property type="evidence" value="ECO:0007669"/>
    <property type="project" value="TreeGrafter"/>
</dbReference>
<dbReference type="InterPro" id="IPR003323">
    <property type="entry name" value="OTU_dom"/>
</dbReference>
<dbReference type="SUPFAM" id="SSF54001">
    <property type="entry name" value="Cysteine proteinases"/>
    <property type="match status" value="1"/>
</dbReference>
<proteinExistence type="inferred from homology"/>
<evidence type="ECO:0000313" key="8">
    <source>
        <dbReference type="Proteomes" id="UP000515121"/>
    </source>
</evidence>
<gene>
    <name evidence="9" type="primary">LOC111283733</name>
</gene>
<comment type="similarity">
    <text evidence="2">Belongs to the peptidase C85 family.</text>
</comment>
<dbReference type="InterPro" id="IPR050704">
    <property type="entry name" value="Peptidase_C85-like"/>
</dbReference>
<evidence type="ECO:0000256" key="5">
    <source>
        <dbReference type="ARBA" id="ARBA00022786"/>
    </source>
</evidence>
<dbReference type="RefSeq" id="XP_022728068.1">
    <property type="nucleotide sequence ID" value="XM_022872333.1"/>
</dbReference>
<dbReference type="GO" id="GO:0006508">
    <property type="term" value="P:proteolysis"/>
    <property type="evidence" value="ECO:0007669"/>
    <property type="project" value="UniProtKB-KW"/>
</dbReference>
<dbReference type="OrthoDB" id="998796at2759"/>
<dbReference type="GO" id="GO:0016579">
    <property type="term" value="P:protein deubiquitination"/>
    <property type="evidence" value="ECO:0007669"/>
    <property type="project" value="TreeGrafter"/>
</dbReference>
<dbReference type="Gene3D" id="3.90.70.80">
    <property type="match status" value="1"/>
</dbReference>
<evidence type="ECO:0000256" key="1">
    <source>
        <dbReference type="ARBA" id="ARBA00000707"/>
    </source>
</evidence>
<dbReference type="InterPro" id="IPR038765">
    <property type="entry name" value="Papain-like_cys_pep_sf"/>
</dbReference>
<accession>A0A6P5XIN7</accession>
<keyword evidence="8" id="KW-1185">Reference proteome</keyword>
<comment type="catalytic activity">
    <reaction evidence="1">
        <text>Thiol-dependent hydrolysis of ester, thioester, amide, peptide and isopeptide bonds formed by the C-terminal Gly of ubiquitin (a 76-residue protein attached to proteins as an intracellular targeting signal).</text>
        <dbReference type="EC" id="3.4.19.12"/>
    </reaction>
</comment>